<accession>A0A1S1LH06</accession>
<gene>
    <name evidence="2" type="ORF">BKG82_28330</name>
</gene>
<feature type="domain" description="DUF4326" evidence="1">
    <location>
        <begin position="30"/>
        <end position="83"/>
    </location>
</feature>
<evidence type="ECO:0000313" key="2">
    <source>
        <dbReference type="EMBL" id="OHU46092.1"/>
    </source>
</evidence>
<protein>
    <recommendedName>
        <fullName evidence="1">DUF4326 domain-containing protein</fullName>
    </recommendedName>
</protein>
<dbReference type="EMBL" id="MLIQ01000049">
    <property type="protein sequence ID" value="OHU46092.1"/>
    <property type="molecule type" value="Genomic_DNA"/>
</dbReference>
<dbReference type="AlphaFoldDB" id="A0A1S1LH06"/>
<evidence type="ECO:0000259" key="1">
    <source>
        <dbReference type="Pfam" id="PF14216"/>
    </source>
</evidence>
<name>A0A1S1LH06_MYCCH</name>
<reference evidence="2 3" key="1">
    <citation type="submission" date="2016-10" db="EMBL/GenBank/DDBJ databases">
        <title>Evaluation of Human, Veterinary and Environmental Mycobacterium chelonae Isolates by Core Genome Phylogenomic Analysis, Targeted Gene Comparison, and Anti-microbial Susceptibility Patterns: A Tale of Mistaken Identities.</title>
        <authorList>
            <person name="Fogelson S.B."/>
            <person name="Camus A.C."/>
            <person name="Lorenz W."/>
            <person name="Vasireddy R."/>
            <person name="Vasireddy S."/>
            <person name="Smith T."/>
            <person name="Brown-Elliott B.A."/>
            <person name="Wallace R.J.Jr."/>
            <person name="Hasan N.A."/>
            <person name="Reischl U."/>
            <person name="Sanchez S."/>
        </authorList>
    </citation>
    <scope>NUCLEOTIDE SEQUENCE [LARGE SCALE GENOMIC DNA]</scope>
    <source>
        <strain evidence="2 3">15515</strain>
    </source>
</reference>
<dbReference type="InterPro" id="IPR025475">
    <property type="entry name" value="DUF4326"/>
</dbReference>
<evidence type="ECO:0000313" key="3">
    <source>
        <dbReference type="Proteomes" id="UP000180043"/>
    </source>
</evidence>
<sequence>MPWSDAVEWERGMGAMPDEVTYGETADQRSAVKYAVELYRELLLVRQQDWGPVRFAKWIIDARGRDVACYCPVTEPCHGDPLLAIANTVDVSVIERRTCGGCGRVFSDFGLRSHQSGRYARPQCRTAAGRESSVRRWGQDGQR</sequence>
<comment type="caution">
    <text evidence="2">The sequence shown here is derived from an EMBL/GenBank/DDBJ whole genome shotgun (WGS) entry which is preliminary data.</text>
</comment>
<dbReference type="Pfam" id="PF14216">
    <property type="entry name" value="DUF4326"/>
    <property type="match status" value="1"/>
</dbReference>
<dbReference type="Proteomes" id="UP000180043">
    <property type="component" value="Unassembled WGS sequence"/>
</dbReference>
<organism evidence="2 3">
    <name type="scientific">Mycobacteroides chelonae</name>
    <name type="common">Mycobacterium chelonae</name>
    <dbReference type="NCBI Taxonomy" id="1774"/>
    <lineage>
        <taxon>Bacteria</taxon>
        <taxon>Bacillati</taxon>
        <taxon>Actinomycetota</taxon>
        <taxon>Actinomycetes</taxon>
        <taxon>Mycobacteriales</taxon>
        <taxon>Mycobacteriaceae</taxon>
        <taxon>Mycobacteroides</taxon>
    </lineage>
</organism>
<proteinExistence type="predicted"/>